<organism evidence="12 13">
    <name type="scientific">Filobasidium floriforme</name>
    <dbReference type="NCBI Taxonomy" id="5210"/>
    <lineage>
        <taxon>Eukaryota</taxon>
        <taxon>Fungi</taxon>
        <taxon>Dikarya</taxon>
        <taxon>Basidiomycota</taxon>
        <taxon>Agaricomycotina</taxon>
        <taxon>Tremellomycetes</taxon>
        <taxon>Filobasidiales</taxon>
        <taxon>Filobasidiaceae</taxon>
        <taxon>Filobasidium</taxon>
    </lineage>
</organism>
<evidence type="ECO:0000256" key="10">
    <source>
        <dbReference type="SAM" id="MobiDB-lite"/>
    </source>
</evidence>
<proteinExistence type="inferred from homology"/>
<evidence type="ECO:0000256" key="8">
    <source>
        <dbReference type="ARBA" id="ARBA00043962"/>
    </source>
</evidence>
<dbReference type="EMBL" id="JABELV010000035">
    <property type="protein sequence ID" value="KAG7562264.1"/>
    <property type="molecule type" value="Genomic_DNA"/>
</dbReference>
<evidence type="ECO:0000313" key="13">
    <source>
        <dbReference type="Proteomes" id="UP000812966"/>
    </source>
</evidence>
<dbReference type="EC" id="3.4.-.-" evidence="9"/>
<evidence type="ECO:0000256" key="4">
    <source>
        <dbReference type="ARBA" id="ARBA00022723"/>
    </source>
</evidence>
<dbReference type="GO" id="GO:0006508">
    <property type="term" value="P:proteolysis"/>
    <property type="evidence" value="ECO:0007669"/>
    <property type="project" value="UniProtKB-KW"/>
</dbReference>
<dbReference type="PANTHER" id="PTHR12147">
    <property type="entry name" value="METALLOPEPTIDASE M28 FAMILY MEMBER"/>
    <property type="match status" value="1"/>
</dbReference>
<evidence type="ECO:0000259" key="11">
    <source>
        <dbReference type="Pfam" id="PF04389"/>
    </source>
</evidence>
<feature type="chain" id="PRO_5035490249" description="Peptide hydrolase" evidence="9">
    <location>
        <begin position="23"/>
        <end position="473"/>
    </location>
</feature>
<comment type="similarity">
    <text evidence="8">Belongs to the peptidase M28 family. M28E subfamily.</text>
</comment>
<feature type="domain" description="Peptidase M28" evidence="11">
    <location>
        <begin position="262"/>
        <end position="442"/>
    </location>
</feature>
<dbReference type="Pfam" id="PF04389">
    <property type="entry name" value="Peptidase_M28"/>
    <property type="match status" value="1"/>
</dbReference>
<dbReference type="GO" id="GO:0008235">
    <property type="term" value="F:metalloexopeptidase activity"/>
    <property type="evidence" value="ECO:0007669"/>
    <property type="project" value="InterPro"/>
</dbReference>
<keyword evidence="5 9" id="KW-0732">Signal</keyword>
<dbReference type="AlphaFoldDB" id="A0A8K0NRW7"/>
<dbReference type="GO" id="GO:0046872">
    <property type="term" value="F:metal ion binding"/>
    <property type="evidence" value="ECO:0007669"/>
    <property type="project" value="UniProtKB-KW"/>
</dbReference>
<sequence length="473" mass="52216">MRIPNKFYLALSALTTAKLVTSTPVTQLPLKLDFDSDLPSHKPAHPRLLDPALIQALTAPDADIGFDVVGLLKELDPSIAEELDEPRFIWVFDGSEDQDGNGVEGEGGRWMTEGDKVVLRRQGKKFVDLTGREGRWSGDKSGSGSEEELKSKNQTWPSISHQPLVRSIFPHMTTHSMYDALKTFSGFYSRYYRSEDGRKSQEWLFREILKIVANAPDGMLLSVETIPHAYLQSSLIARFSPAQPRLPPSTPQQPRNTSEIPHAHPHTVVVGAHQDSANYLFPLLPAPGADDDGSGSITILEAFRGLVEMGFKPKDKVVEFHWYAAEEAGLLGSLDVVDVMVGRNVTVDAMLEFDMTAFVKQGSNATINVISTEADPSLSDWIINVAEEYCDIPVKRSELFKGAGSDYMSFSRAGFPAAFATEADPMAGLFDPFVHTVADRMDLSTGEFSFEHMLQFAKLTVGFVVEQAGWNED</sequence>
<evidence type="ECO:0000256" key="5">
    <source>
        <dbReference type="ARBA" id="ARBA00022729"/>
    </source>
</evidence>
<dbReference type="PANTHER" id="PTHR12147:SF56">
    <property type="entry name" value="AMINOPEPTIDASE YDR415C-RELATED"/>
    <property type="match status" value="1"/>
</dbReference>
<keyword evidence="2" id="KW-0031">Aminopeptidase</keyword>
<feature type="signal peptide" evidence="9">
    <location>
        <begin position="1"/>
        <end position="22"/>
    </location>
</feature>
<evidence type="ECO:0000256" key="9">
    <source>
        <dbReference type="RuleBase" id="RU361240"/>
    </source>
</evidence>
<protein>
    <recommendedName>
        <fullName evidence="9">Peptide hydrolase</fullName>
        <ecNumber evidence="9">3.4.-.-</ecNumber>
    </recommendedName>
</protein>
<feature type="region of interest" description="Disordered" evidence="10">
    <location>
        <begin position="131"/>
        <end position="155"/>
    </location>
</feature>
<keyword evidence="4 9" id="KW-0479">Metal-binding</keyword>
<evidence type="ECO:0000256" key="6">
    <source>
        <dbReference type="ARBA" id="ARBA00022801"/>
    </source>
</evidence>
<dbReference type="Gene3D" id="3.40.630.10">
    <property type="entry name" value="Zn peptidases"/>
    <property type="match status" value="1"/>
</dbReference>
<dbReference type="GO" id="GO:0004177">
    <property type="term" value="F:aminopeptidase activity"/>
    <property type="evidence" value="ECO:0007669"/>
    <property type="project" value="UniProtKB-KW"/>
</dbReference>
<evidence type="ECO:0000256" key="1">
    <source>
        <dbReference type="ARBA" id="ARBA00001947"/>
    </source>
</evidence>
<comment type="cofactor">
    <cofactor evidence="1">
        <name>Zn(2+)</name>
        <dbReference type="ChEBI" id="CHEBI:29105"/>
    </cofactor>
</comment>
<keyword evidence="13" id="KW-1185">Reference proteome</keyword>
<reference evidence="12" key="1">
    <citation type="submission" date="2020-04" db="EMBL/GenBank/DDBJ databases">
        <title>Analysis of mating type loci in Filobasidium floriforme.</title>
        <authorList>
            <person name="Nowrousian M."/>
        </authorList>
    </citation>
    <scope>NUCLEOTIDE SEQUENCE</scope>
    <source>
        <strain evidence="12">CBS 6242</strain>
    </source>
</reference>
<keyword evidence="6 9" id="KW-0378">Hydrolase</keyword>
<comment type="caution">
    <text evidence="12">The sequence shown here is derived from an EMBL/GenBank/DDBJ whole genome shotgun (WGS) entry which is preliminary data.</text>
</comment>
<feature type="region of interest" description="Disordered" evidence="10">
    <location>
        <begin position="241"/>
        <end position="261"/>
    </location>
</feature>
<evidence type="ECO:0000313" key="12">
    <source>
        <dbReference type="EMBL" id="KAG7562264.1"/>
    </source>
</evidence>
<dbReference type="SUPFAM" id="SSF53187">
    <property type="entry name" value="Zn-dependent exopeptidases"/>
    <property type="match status" value="1"/>
</dbReference>
<evidence type="ECO:0000256" key="2">
    <source>
        <dbReference type="ARBA" id="ARBA00022438"/>
    </source>
</evidence>
<evidence type="ECO:0000256" key="3">
    <source>
        <dbReference type="ARBA" id="ARBA00022670"/>
    </source>
</evidence>
<dbReference type="InterPro" id="IPR045175">
    <property type="entry name" value="M28_fam"/>
</dbReference>
<keyword evidence="3 9" id="KW-0645">Protease</keyword>
<gene>
    <name evidence="12" type="ORF">FFLO_02252</name>
</gene>
<dbReference type="InterPro" id="IPR007484">
    <property type="entry name" value="Peptidase_M28"/>
</dbReference>
<keyword evidence="7 9" id="KW-0862">Zinc</keyword>
<name>A0A8K0NRW7_9TREE</name>
<evidence type="ECO:0000256" key="7">
    <source>
        <dbReference type="ARBA" id="ARBA00022833"/>
    </source>
</evidence>
<dbReference type="Proteomes" id="UP000812966">
    <property type="component" value="Unassembled WGS sequence"/>
</dbReference>
<accession>A0A8K0NRW7</accession>